<proteinExistence type="predicted"/>
<reference evidence="1 2" key="1">
    <citation type="submission" date="2022-12" db="EMBL/GenBank/DDBJ databases">
        <title>Chromosome-level genome assembly of true bugs.</title>
        <authorList>
            <person name="Ma L."/>
            <person name="Li H."/>
        </authorList>
    </citation>
    <scope>NUCLEOTIDE SEQUENCE [LARGE SCALE GENOMIC DNA]</scope>
    <source>
        <strain evidence="1">Lab_2022b</strain>
    </source>
</reference>
<keyword evidence="2" id="KW-1185">Reference proteome</keyword>
<accession>A0AAW1DFF1</accession>
<dbReference type="AlphaFoldDB" id="A0AAW1DFF1"/>
<organism evidence="1 2">
    <name type="scientific">Rhynocoris fuscipes</name>
    <dbReference type="NCBI Taxonomy" id="488301"/>
    <lineage>
        <taxon>Eukaryota</taxon>
        <taxon>Metazoa</taxon>
        <taxon>Ecdysozoa</taxon>
        <taxon>Arthropoda</taxon>
        <taxon>Hexapoda</taxon>
        <taxon>Insecta</taxon>
        <taxon>Pterygota</taxon>
        <taxon>Neoptera</taxon>
        <taxon>Paraneoptera</taxon>
        <taxon>Hemiptera</taxon>
        <taxon>Heteroptera</taxon>
        <taxon>Panheteroptera</taxon>
        <taxon>Cimicomorpha</taxon>
        <taxon>Reduviidae</taxon>
        <taxon>Harpactorinae</taxon>
        <taxon>Harpactorini</taxon>
        <taxon>Rhynocoris</taxon>
    </lineage>
</organism>
<protein>
    <submittedName>
        <fullName evidence="1">Uncharacterized protein</fullName>
    </submittedName>
</protein>
<comment type="caution">
    <text evidence="1">The sequence shown here is derived from an EMBL/GenBank/DDBJ whole genome shotgun (WGS) entry which is preliminary data.</text>
</comment>
<dbReference type="Proteomes" id="UP001461498">
    <property type="component" value="Unassembled WGS sequence"/>
</dbReference>
<name>A0AAW1DFF1_9HEMI</name>
<sequence length="65" mass="7879">MQLFCIPYHLAMLRLFQNFILIDPQCYITAQSLRILCPPYLKTSFYSEIKNFWHSLLMYLNLVFN</sequence>
<evidence type="ECO:0000313" key="1">
    <source>
        <dbReference type="EMBL" id="KAK9507888.1"/>
    </source>
</evidence>
<evidence type="ECO:0000313" key="2">
    <source>
        <dbReference type="Proteomes" id="UP001461498"/>
    </source>
</evidence>
<gene>
    <name evidence="1" type="ORF">O3M35_007654</name>
</gene>
<dbReference type="EMBL" id="JAPXFL010000004">
    <property type="protein sequence ID" value="KAK9507888.1"/>
    <property type="molecule type" value="Genomic_DNA"/>
</dbReference>